<feature type="domain" description="Transposase IS30-like HTH" evidence="2">
    <location>
        <begin position="133"/>
        <end position="176"/>
    </location>
</feature>
<gene>
    <name evidence="3" type="ORF">EBQ10_03500</name>
</gene>
<evidence type="ECO:0000313" key="3">
    <source>
        <dbReference type="EMBL" id="AZR06451.1"/>
    </source>
</evidence>
<dbReference type="InterPro" id="IPR053392">
    <property type="entry name" value="Transposase_IS30-like"/>
</dbReference>
<dbReference type="GO" id="GO:0004803">
    <property type="term" value="F:transposase activity"/>
    <property type="evidence" value="ECO:0007669"/>
    <property type="project" value="TreeGrafter"/>
</dbReference>
<dbReference type="GO" id="GO:0032196">
    <property type="term" value="P:transposition"/>
    <property type="evidence" value="ECO:0007669"/>
    <property type="project" value="TreeGrafter"/>
</dbReference>
<evidence type="ECO:0000313" key="4">
    <source>
        <dbReference type="Proteomes" id="UP000275951"/>
    </source>
</evidence>
<protein>
    <submittedName>
        <fullName evidence="3">IS30 family transposase</fullName>
    </submittedName>
</protein>
<dbReference type="InterPro" id="IPR009057">
    <property type="entry name" value="Homeodomain-like_sf"/>
</dbReference>
<proteinExistence type="predicted"/>
<name>A0A3S9QKB7_9ACTO</name>
<sequence>MVGRSPIRSYSQSFRDHAVALVASGRSCASVARELKVNCHSVQVWARGAGLVLVRGQGGPAQARAAARVRVWQLTAEGLPVAEIAKRVGHSPNWVRGKQAMLGPMVEVLQRGRVGGATVVASVDRVGNGRVGRGRRMTLEERVAIGLGLADGKSARQIALSLGRSPSSVTREINRGSFPDGSYDARWAHQRRSRPKPGKLTTHVALRQKVVELLNKRYSPQQISVRLRHDYGDDRQMRVSHETIYQALYVHGGGALRQELKREKGLRSGRQRRIARSALAGTPGRGRKTWVEGASIDLRPHEVNGRLVPGHWEGDLVIGGGKGKHTALITLVERSSRFLLITRLGVSHDSPTVIEKLTQMV</sequence>
<evidence type="ECO:0000259" key="2">
    <source>
        <dbReference type="Pfam" id="PF13936"/>
    </source>
</evidence>
<dbReference type="InterPro" id="IPR036388">
    <property type="entry name" value="WH-like_DNA-bd_sf"/>
</dbReference>
<dbReference type="GO" id="GO:0005829">
    <property type="term" value="C:cytosol"/>
    <property type="evidence" value="ECO:0007669"/>
    <property type="project" value="TreeGrafter"/>
</dbReference>
<dbReference type="PANTHER" id="PTHR10948">
    <property type="entry name" value="TRANSPOSASE"/>
    <property type="match status" value="1"/>
</dbReference>
<dbReference type="GO" id="GO:0006310">
    <property type="term" value="P:DNA recombination"/>
    <property type="evidence" value="ECO:0007669"/>
    <property type="project" value="UniProtKB-KW"/>
</dbReference>
<dbReference type="SUPFAM" id="SSF46689">
    <property type="entry name" value="Homeodomain-like"/>
    <property type="match status" value="1"/>
</dbReference>
<dbReference type="Pfam" id="PF13936">
    <property type="entry name" value="HTH_38"/>
    <property type="match status" value="1"/>
</dbReference>
<dbReference type="InterPro" id="IPR051917">
    <property type="entry name" value="Transposase-Integrase"/>
</dbReference>
<organism evidence="3 4">
    <name type="scientific">Trueperella pyogenes</name>
    <dbReference type="NCBI Taxonomy" id="1661"/>
    <lineage>
        <taxon>Bacteria</taxon>
        <taxon>Bacillati</taxon>
        <taxon>Actinomycetota</taxon>
        <taxon>Actinomycetes</taxon>
        <taxon>Actinomycetales</taxon>
        <taxon>Actinomycetaceae</taxon>
        <taxon>Trueperella</taxon>
    </lineage>
</organism>
<dbReference type="InterPro" id="IPR025246">
    <property type="entry name" value="IS30-like_HTH"/>
</dbReference>
<dbReference type="NCBIfam" id="NF033563">
    <property type="entry name" value="transpos_IS30"/>
    <property type="match status" value="1"/>
</dbReference>
<dbReference type="AlphaFoldDB" id="A0A3S9QKB7"/>
<reference evidence="3 4" key="1">
    <citation type="submission" date="2018-11" db="EMBL/GenBank/DDBJ databases">
        <title>Multidrug-resistant genes are associated with an 42-kb island TGI1 carrying a complex class 1 integron in a Trueperella pyogenes.</title>
        <authorList>
            <person name="Dong W."/>
        </authorList>
    </citation>
    <scope>NUCLEOTIDE SEQUENCE [LARGE SCALE GENOMIC DNA]</scope>
    <source>
        <strain evidence="3 4">TP4</strain>
    </source>
</reference>
<evidence type="ECO:0000256" key="1">
    <source>
        <dbReference type="ARBA" id="ARBA00023172"/>
    </source>
</evidence>
<accession>A0A3S9QKB7</accession>
<keyword evidence="1" id="KW-0233">DNA recombination</keyword>
<dbReference type="Proteomes" id="UP000275951">
    <property type="component" value="Chromosome"/>
</dbReference>
<dbReference type="PANTHER" id="PTHR10948:SF23">
    <property type="entry name" value="TRANSPOSASE INSI FOR INSERTION SEQUENCE ELEMENT IS30A-RELATED"/>
    <property type="match status" value="1"/>
</dbReference>
<dbReference type="Gene3D" id="1.10.10.10">
    <property type="entry name" value="Winged helix-like DNA-binding domain superfamily/Winged helix DNA-binding domain"/>
    <property type="match status" value="1"/>
</dbReference>
<dbReference type="EMBL" id="CP033905">
    <property type="protein sequence ID" value="AZR06451.1"/>
    <property type="molecule type" value="Genomic_DNA"/>
</dbReference>